<organism evidence="1 2">
    <name type="scientific">Irpex rosettiformis</name>
    <dbReference type="NCBI Taxonomy" id="378272"/>
    <lineage>
        <taxon>Eukaryota</taxon>
        <taxon>Fungi</taxon>
        <taxon>Dikarya</taxon>
        <taxon>Basidiomycota</taxon>
        <taxon>Agaricomycotina</taxon>
        <taxon>Agaricomycetes</taxon>
        <taxon>Polyporales</taxon>
        <taxon>Irpicaceae</taxon>
        <taxon>Irpex</taxon>
    </lineage>
</organism>
<protein>
    <submittedName>
        <fullName evidence="1">Uncharacterized protein</fullName>
    </submittedName>
</protein>
<comment type="caution">
    <text evidence="1">The sequence shown here is derived from an EMBL/GenBank/DDBJ whole genome shotgun (WGS) entry which is preliminary data.</text>
</comment>
<accession>A0ACB8TSB8</accession>
<gene>
    <name evidence="1" type="ORF">BDY19DRAFT_968232</name>
</gene>
<dbReference type="EMBL" id="MU274936">
    <property type="protein sequence ID" value="KAI0084958.1"/>
    <property type="molecule type" value="Genomic_DNA"/>
</dbReference>
<name>A0ACB8TSB8_9APHY</name>
<proteinExistence type="predicted"/>
<evidence type="ECO:0000313" key="2">
    <source>
        <dbReference type="Proteomes" id="UP001055072"/>
    </source>
</evidence>
<sequence length="232" mass="25658">MGEITNFVVAVAVIVLVFRWATSSKDTIGGAQSPSAILGFKPKTITPEQVETIHSMFPDIPSDNIRYDLLRTGSVQQTSNKILERGFLPPPPAGYYQLYPRAEQPAPRQPAPQPAAPTNAAASSSQPKVSLISKYNLQNRVSTDAAGAESSTSAVEPEHKWEESAEKREANLRERKARMVLAARQCVFHQQPDFYLPINYPTNIGDFWLNKKPPPLPLSRKDTSFCSMIPSH</sequence>
<reference evidence="1" key="1">
    <citation type="journal article" date="2021" name="Environ. Microbiol.">
        <title>Gene family expansions and transcriptome signatures uncover fungal adaptations to wood decay.</title>
        <authorList>
            <person name="Hage H."/>
            <person name="Miyauchi S."/>
            <person name="Viragh M."/>
            <person name="Drula E."/>
            <person name="Min B."/>
            <person name="Chaduli D."/>
            <person name="Navarro D."/>
            <person name="Favel A."/>
            <person name="Norest M."/>
            <person name="Lesage-Meessen L."/>
            <person name="Balint B."/>
            <person name="Merenyi Z."/>
            <person name="de Eugenio L."/>
            <person name="Morin E."/>
            <person name="Martinez A.T."/>
            <person name="Baldrian P."/>
            <person name="Stursova M."/>
            <person name="Martinez M.J."/>
            <person name="Novotny C."/>
            <person name="Magnuson J.K."/>
            <person name="Spatafora J.W."/>
            <person name="Maurice S."/>
            <person name="Pangilinan J."/>
            <person name="Andreopoulos W."/>
            <person name="LaButti K."/>
            <person name="Hundley H."/>
            <person name="Na H."/>
            <person name="Kuo A."/>
            <person name="Barry K."/>
            <person name="Lipzen A."/>
            <person name="Henrissat B."/>
            <person name="Riley R."/>
            <person name="Ahrendt S."/>
            <person name="Nagy L.G."/>
            <person name="Grigoriev I.V."/>
            <person name="Martin F."/>
            <person name="Rosso M.N."/>
        </authorList>
    </citation>
    <scope>NUCLEOTIDE SEQUENCE</scope>
    <source>
        <strain evidence="1">CBS 384.51</strain>
    </source>
</reference>
<evidence type="ECO:0000313" key="1">
    <source>
        <dbReference type="EMBL" id="KAI0084958.1"/>
    </source>
</evidence>
<keyword evidence="2" id="KW-1185">Reference proteome</keyword>
<dbReference type="Proteomes" id="UP001055072">
    <property type="component" value="Unassembled WGS sequence"/>
</dbReference>